<dbReference type="InterPro" id="IPR020288">
    <property type="entry name" value="Sheath_initiator"/>
</dbReference>
<evidence type="ECO:0008006" key="3">
    <source>
        <dbReference type="Google" id="ProtNLM"/>
    </source>
</evidence>
<gene>
    <name evidence="1" type="ORF">IV57_GL000207</name>
</gene>
<accession>A0A0R2LGA0</accession>
<keyword evidence="2" id="KW-1185">Reference proteome</keyword>
<organism evidence="1 2">
    <name type="scientific">Companilactobacillus kimchiensis</name>
    <dbReference type="NCBI Taxonomy" id="993692"/>
    <lineage>
        <taxon>Bacteria</taxon>
        <taxon>Bacillati</taxon>
        <taxon>Bacillota</taxon>
        <taxon>Bacilli</taxon>
        <taxon>Lactobacillales</taxon>
        <taxon>Lactobacillaceae</taxon>
        <taxon>Companilactobacillus</taxon>
    </lineage>
</organism>
<dbReference type="PATRIC" id="fig|993692.3.peg.209"/>
<dbReference type="Proteomes" id="UP000051006">
    <property type="component" value="Unassembled WGS sequence"/>
</dbReference>
<dbReference type="RefSeq" id="WP_338025633.1">
    <property type="nucleotide sequence ID" value="NZ_JQCF01000001.1"/>
</dbReference>
<dbReference type="AlphaFoldDB" id="A0A0R2LGA0"/>
<dbReference type="EMBL" id="JQCF01000001">
    <property type="protein sequence ID" value="KRO00885.1"/>
    <property type="molecule type" value="Genomic_DNA"/>
</dbReference>
<name>A0A0R2LGA0_9LACO</name>
<dbReference type="Pfam" id="PF10934">
    <property type="entry name" value="Sheath_initiator"/>
    <property type="match status" value="1"/>
</dbReference>
<dbReference type="STRING" id="993692.IV57_GL000207"/>
<comment type="caution">
    <text evidence="1">The sequence shown here is derived from an EMBL/GenBank/DDBJ whole genome shotgun (WGS) entry which is preliminary data.</text>
</comment>
<sequence length="120" mass="13687">MDNPTKTYEIKNGRILNKFDGHEAMIQAVNKILKTERFVYPIYNNQYGNDFFELFGKSFDYATVEVGRMVKEALLADERVLTVTVDDIEIVDRTILKVHGSCTTIYGNIDIESEVSVNDA</sequence>
<protein>
    <recommendedName>
        <fullName evidence="3">DUF2634 domain-containing protein</fullName>
    </recommendedName>
</protein>
<reference evidence="1 2" key="1">
    <citation type="journal article" date="2015" name="Genome Announc.">
        <title>Expanding the biotechnology potential of lactobacilli through comparative genomics of 213 strains and associated genera.</title>
        <authorList>
            <person name="Sun Z."/>
            <person name="Harris H.M."/>
            <person name="McCann A."/>
            <person name="Guo C."/>
            <person name="Argimon S."/>
            <person name="Zhang W."/>
            <person name="Yang X."/>
            <person name="Jeffery I.B."/>
            <person name="Cooney J.C."/>
            <person name="Kagawa T.F."/>
            <person name="Liu W."/>
            <person name="Song Y."/>
            <person name="Salvetti E."/>
            <person name="Wrobel A."/>
            <person name="Rasinkangas P."/>
            <person name="Parkhill J."/>
            <person name="Rea M.C."/>
            <person name="O'Sullivan O."/>
            <person name="Ritari J."/>
            <person name="Douillard F.P."/>
            <person name="Paul Ross R."/>
            <person name="Yang R."/>
            <person name="Briner A.E."/>
            <person name="Felis G.E."/>
            <person name="de Vos W.M."/>
            <person name="Barrangou R."/>
            <person name="Klaenhammer T.R."/>
            <person name="Caufield P.W."/>
            <person name="Cui Y."/>
            <person name="Zhang H."/>
            <person name="O'Toole P.W."/>
        </authorList>
    </citation>
    <scope>NUCLEOTIDE SEQUENCE [LARGE SCALE GENOMIC DNA]</scope>
    <source>
        <strain evidence="1 2">DSM 24716</strain>
    </source>
</reference>
<evidence type="ECO:0000313" key="1">
    <source>
        <dbReference type="EMBL" id="KRO00885.1"/>
    </source>
</evidence>
<evidence type="ECO:0000313" key="2">
    <source>
        <dbReference type="Proteomes" id="UP000051006"/>
    </source>
</evidence>
<proteinExistence type="predicted"/>